<proteinExistence type="predicted"/>
<evidence type="ECO:0000313" key="2">
    <source>
        <dbReference type="EMBL" id="PCH61766.1"/>
    </source>
</evidence>
<dbReference type="Proteomes" id="UP000218172">
    <property type="component" value="Unassembled WGS sequence"/>
</dbReference>
<feature type="transmembrane region" description="Helical" evidence="1">
    <location>
        <begin position="46"/>
        <end position="66"/>
    </location>
</feature>
<name>A0A2A4MQ70_9GAMM</name>
<keyword evidence="2" id="KW-0808">Transferase</keyword>
<feature type="transmembrane region" description="Helical" evidence="1">
    <location>
        <begin position="164"/>
        <end position="184"/>
    </location>
</feature>
<evidence type="ECO:0000256" key="1">
    <source>
        <dbReference type="SAM" id="Phobius"/>
    </source>
</evidence>
<dbReference type="GO" id="GO:0016020">
    <property type="term" value="C:membrane"/>
    <property type="evidence" value="ECO:0007669"/>
    <property type="project" value="InterPro"/>
</dbReference>
<keyword evidence="1" id="KW-0812">Transmembrane</keyword>
<sequence length="217" mass="23327">MTIDDTTSQQPQPTILSFVKDLPNICSLAGLACTILAIYFSVLGVFYATMIGMVWAVAFDWADGLIARRIQGRTGSDRAFGGQLDVLIDIVSYGVTPAIVLLSFGEFKPVFLIGAFLMVAASAIRLSYFSTFGLADGGKYTGLALDNNSLILVFVFLFESMMSNQQFTVVLYACGVGLAALNVSQIKTPKLSGNPINVYILAAYTLAISAVYGWKLL</sequence>
<dbReference type="Gene3D" id="1.20.120.1760">
    <property type="match status" value="1"/>
</dbReference>
<dbReference type="GO" id="GO:0016780">
    <property type="term" value="F:phosphotransferase activity, for other substituted phosphate groups"/>
    <property type="evidence" value="ECO:0007669"/>
    <property type="project" value="InterPro"/>
</dbReference>
<dbReference type="InterPro" id="IPR000462">
    <property type="entry name" value="CDP-OH_P_trans"/>
</dbReference>
<reference evidence="3" key="1">
    <citation type="submission" date="2017-08" db="EMBL/GenBank/DDBJ databases">
        <title>A dynamic microbial community with high functional redundancy inhabits the cold, oxic subseafloor aquifer.</title>
        <authorList>
            <person name="Tully B.J."/>
            <person name="Wheat C.G."/>
            <person name="Glazer B.T."/>
            <person name="Huber J.A."/>
        </authorList>
    </citation>
    <scope>NUCLEOTIDE SEQUENCE [LARGE SCALE GENOMIC DNA]</scope>
</reference>
<evidence type="ECO:0000313" key="3">
    <source>
        <dbReference type="Proteomes" id="UP000218172"/>
    </source>
</evidence>
<comment type="caution">
    <text evidence="2">The sequence shown here is derived from an EMBL/GenBank/DDBJ whole genome shotgun (WGS) entry which is preliminary data.</text>
</comment>
<dbReference type="InterPro" id="IPR043130">
    <property type="entry name" value="CDP-OH_PTrfase_TM_dom"/>
</dbReference>
<gene>
    <name evidence="2" type="ORF">COC19_04255</name>
</gene>
<dbReference type="Pfam" id="PF01066">
    <property type="entry name" value="CDP-OH_P_transf"/>
    <property type="match status" value="1"/>
</dbReference>
<dbReference type="EMBL" id="NVQR01000059">
    <property type="protein sequence ID" value="PCH61766.1"/>
    <property type="molecule type" value="Genomic_DNA"/>
</dbReference>
<feature type="transmembrane region" description="Helical" evidence="1">
    <location>
        <begin position="86"/>
        <end position="104"/>
    </location>
</feature>
<keyword evidence="1" id="KW-0472">Membrane</keyword>
<feature type="transmembrane region" description="Helical" evidence="1">
    <location>
        <begin position="196"/>
        <end position="214"/>
    </location>
</feature>
<organism evidence="2 3">
    <name type="scientific">SAR86 cluster bacterium</name>
    <dbReference type="NCBI Taxonomy" id="2030880"/>
    <lineage>
        <taxon>Bacteria</taxon>
        <taxon>Pseudomonadati</taxon>
        <taxon>Pseudomonadota</taxon>
        <taxon>Gammaproteobacteria</taxon>
        <taxon>SAR86 cluster</taxon>
    </lineage>
</organism>
<feature type="transmembrane region" description="Helical" evidence="1">
    <location>
        <begin position="110"/>
        <end position="128"/>
    </location>
</feature>
<protein>
    <submittedName>
        <fullName evidence="2">CDP-alcohol phosphatidyltransferase</fullName>
    </submittedName>
</protein>
<accession>A0A2A4MQ70</accession>
<dbReference type="AlphaFoldDB" id="A0A2A4MQ70"/>
<keyword evidence="1" id="KW-1133">Transmembrane helix</keyword>
<dbReference type="GO" id="GO:0008654">
    <property type="term" value="P:phospholipid biosynthetic process"/>
    <property type="evidence" value="ECO:0007669"/>
    <property type="project" value="InterPro"/>
</dbReference>